<keyword evidence="1" id="KW-1133">Transmembrane helix</keyword>
<dbReference type="AlphaFoldDB" id="A0A1B0A3T1"/>
<feature type="transmembrane region" description="Helical" evidence="1">
    <location>
        <begin position="110"/>
        <end position="138"/>
    </location>
</feature>
<keyword evidence="1" id="KW-0812">Transmembrane</keyword>
<dbReference type="Proteomes" id="UP000092445">
    <property type="component" value="Unassembled WGS sequence"/>
</dbReference>
<evidence type="ECO:0000313" key="3">
    <source>
        <dbReference type="Proteomes" id="UP000092445"/>
    </source>
</evidence>
<dbReference type="EnsemblMetazoa" id="GPAI033578-RA">
    <property type="protein sequence ID" value="GPAI033578-PA"/>
    <property type="gene ID" value="GPAI033578"/>
</dbReference>
<evidence type="ECO:0000313" key="2">
    <source>
        <dbReference type="EnsemblMetazoa" id="GPAI033578-PA"/>
    </source>
</evidence>
<organism evidence="2 3">
    <name type="scientific">Glossina pallidipes</name>
    <name type="common">Tsetse fly</name>
    <dbReference type="NCBI Taxonomy" id="7398"/>
    <lineage>
        <taxon>Eukaryota</taxon>
        <taxon>Metazoa</taxon>
        <taxon>Ecdysozoa</taxon>
        <taxon>Arthropoda</taxon>
        <taxon>Hexapoda</taxon>
        <taxon>Insecta</taxon>
        <taxon>Pterygota</taxon>
        <taxon>Neoptera</taxon>
        <taxon>Endopterygota</taxon>
        <taxon>Diptera</taxon>
        <taxon>Brachycera</taxon>
        <taxon>Muscomorpha</taxon>
        <taxon>Hippoboscoidea</taxon>
        <taxon>Glossinidae</taxon>
        <taxon>Glossina</taxon>
    </lineage>
</organism>
<dbReference type="VEuPathDB" id="VectorBase:GPAI033578"/>
<proteinExistence type="predicted"/>
<keyword evidence="1" id="KW-0472">Membrane</keyword>
<accession>A0A1B0A3T1</accession>
<reference evidence="3" key="1">
    <citation type="submission" date="2014-03" db="EMBL/GenBank/DDBJ databases">
        <authorList>
            <person name="Aksoy S."/>
            <person name="Warren W."/>
            <person name="Wilson R.K."/>
        </authorList>
    </citation>
    <scope>NUCLEOTIDE SEQUENCE [LARGE SCALE GENOMIC DNA]</scope>
    <source>
        <strain evidence="3">IAEA</strain>
    </source>
</reference>
<keyword evidence="3" id="KW-1185">Reference proteome</keyword>
<sequence length="191" mass="21275">MNRDRTEDSRPPVNTTSATQFDQNAINSTMSNLGLVFLQHGGLHYEYFSPIIIIQMYDTNLITLLLMAPSLDDGDVNDSYIKACLPSSLVLETIIPVGNSRFGPTTAITVSSLVTTIVVVGFPSVIVSITAFMSSILFPMIASKIWLIYDCLRYLLYAAEYFPGLLNFWQNLKLPDNLELRAQDKRSGRAI</sequence>
<reference evidence="2" key="2">
    <citation type="submission" date="2020-05" db="UniProtKB">
        <authorList>
            <consortium name="EnsemblMetazoa"/>
        </authorList>
    </citation>
    <scope>IDENTIFICATION</scope>
    <source>
        <strain evidence="2">IAEA</strain>
    </source>
</reference>
<protein>
    <submittedName>
        <fullName evidence="2">Uncharacterized protein</fullName>
    </submittedName>
</protein>
<name>A0A1B0A3T1_GLOPL</name>
<evidence type="ECO:0000256" key="1">
    <source>
        <dbReference type="SAM" id="Phobius"/>
    </source>
</evidence>